<dbReference type="PANTHER" id="PTHR48125:SF12">
    <property type="entry name" value="AT HOOK TRANSCRIPTION FACTOR FAMILY-RELATED"/>
    <property type="match status" value="1"/>
</dbReference>
<evidence type="ECO:0000256" key="2">
    <source>
        <dbReference type="SAM" id="Phobius"/>
    </source>
</evidence>
<feature type="region of interest" description="Disordered" evidence="1">
    <location>
        <begin position="375"/>
        <end position="414"/>
    </location>
</feature>
<evidence type="ECO:0000313" key="4">
    <source>
        <dbReference type="Proteomes" id="UP001223072"/>
    </source>
</evidence>
<keyword evidence="2" id="KW-0812">Transmembrane</keyword>
<dbReference type="PANTHER" id="PTHR48125">
    <property type="entry name" value="LP07818P1"/>
    <property type="match status" value="1"/>
</dbReference>
<gene>
    <name evidence="3" type="ORF">QFZ49_004179</name>
</gene>
<protein>
    <submittedName>
        <fullName evidence="3">Uncharacterized protein</fullName>
    </submittedName>
</protein>
<name>A0ABU0RQH8_9ACTN</name>
<keyword evidence="4" id="KW-1185">Reference proteome</keyword>
<keyword evidence="2" id="KW-0472">Membrane</keyword>
<evidence type="ECO:0000256" key="1">
    <source>
        <dbReference type="SAM" id="MobiDB-lite"/>
    </source>
</evidence>
<feature type="region of interest" description="Disordered" evidence="1">
    <location>
        <begin position="584"/>
        <end position="636"/>
    </location>
</feature>
<evidence type="ECO:0000313" key="3">
    <source>
        <dbReference type="EMBL" id="MDQ0934239.1"/>
    </source>
</evidence>
<comment type="caution">
    <text evidence="3">The sequence shown here is derived from an EMBL/GenBank/DDBJ whole genome shotgun (WGS) entry which is preliminary data.</text>
</comment>
<dbReference type="Proteomes" id="UP001223072">
    <property type="component" value="Unassembled WGS sequence"/>
</dbReference>
<reference evidence="3 4" key="1">
    <citation type="submission" date="2023-07" db="EMBL/GenBank/DDBJ databases">
        <title>Comparative genomics of wheat-associated soil bacteria to identify genetic determinants of phenazine resistance.</title>
        <authorList>
            <person name="Mouncey N."/>
        </authorList>
    </citation>
    <scope>NUCLEOTIDE SEQUENCE [LARGE SCALE GENOMIC DNA]</scope>
    <source>
        <strain evidence="3 4">W2I16</strain>
    </source>
</reference>
<feature type="compositionally biased region" description="Low complexity" evidence="1">
    <location>
        <begin position="600"/>
        <end position="628"/>
    </location>
</feature>
<feature type="compositionally biased region" description="Pro residues" evidence="1">
    <location>
        <begin position="343"/>
        <end position="356"/>
    </location>
</feature>
<keyword evidence="2" id="KW-1133">Transmembrane helix</keyword>
<dbReference type="EMBL" id="JAUSZS010000004">
    <property type="protein sequence ID" value="MDQ0934239.1"/>
    <property type="molecule type" value="Genomic_DNA"/>
</dbReference>
<dbReference type="RefSeq" id="WP_307627877.1">
    <property type="nucleotide sequence ID" value="NZ_JAUSZS010000004.1"/>
</dbReference>
<feature type="region of interest" description="Disordered" evidence="1">
    <location>
        <begin position="321"/>
        <end position="360"/>
    </location>
</feature>
<sequence>MSEYSEVSEVGEFQGTSSMRPATSVHQVVFRWEGNQGGRQGTGMKAVAHSCPAERAEQLGRDLGPLLWVSGPGAARPSVVRTLSRDGEVLLVQRWPTMDRTGRPSTVSHVLVGAPGTLKTRQSLALAYGGWGNRESAEQATGSKPRIECSDLDVYVRQRLPKMVARLEKVKGALILATAEWLRDPAQRVSILVEDEEETRKRKLPGWPGQDDAPLVYLGLFLLFHDWPGHAWTFATYDTVDTHPLRLTTVPRWEQDTGGSGPLARVMGGNTTNPRFEHHAASRLVDHLLANPDAPPGVPQLTRELSEGATMDWERRQDLLKTILSPDRRPTTAAAARPEPPREPPPTPPTPPQLPERPPEYTEYTAYPERAEHHGYEGQRHHHPTPPPPPPYRTPQYEEPPPQVPYAQPQPHPHQLHEELRDHERGNQMQRSYLMAKLHGLPDDVLLHELRSEELPPDSVELILSELGTHQRRTNRAPEMQHALCAQVLERNLYLAPLGRTGEGVSGTALAGRAADLFTWAVAPLARDGRYLRDLQELMHSMSRAPHPIGSNWLEQSILSPANGKVPDLPPPVWRQLLHEALTREDQRATQPPAPPLPSMPSIHPMPSTTTTTTSPISTTTTTSLIAPESSTPMSRLSELSNNVGCVVGVSLAVMVVLIAIVLMVI</sequence>
<feature type="compositionally biased region" description="Pro residues" evidence="1">
    <location>
        <begin position="385"/>
        <end position="412"/>
    </location>
</feature>
<organism evidence="3 4">
    <name type="scientific">Streptomyces turgidiscabies</name>
    <dbReference type="NCBI Taxonomy" id="85558"/>
    <lineage>
        <taxon>Bacteria</taxon>
        <taxon>Bacillati</taxon>
        <taxon>Actinomycetota</taxon>
        <taxon>Actinomycetes</taxon>
        <taxon>Kitasatosporales</taxon>
        <taxon>Streptomycetaceae</taxon>
        <taxon>Streptomyces</taxon>
    </lineage>
</organism>
<feature type="transmembrane region" description="Helical" evidence="2">
    <location>
        <begin position="640"/>
        <end position="665"/>
    </location>
</feature>
<accession>A0ABU0RQH8</accession>
<proteinExistence type="predicted"/>